<dbReference type="PROSITE" id="PS51257">
    <property type="entry name" value="PROKAR_LIPOPROTEIN"/>
    <property type="match status" value="1"/>
</dbReference>
<protein>
    <submittedName>
        <fullName evidence="4">Beta-N-acetylglucosaminidase</fullName>
    </submittedName>
</protein>
<gene>
    <name evidence="4" type="ORF">CPT03_20885</name>
</gene>
<feature type="signal peptide" evidence="2">
    <location>
        <begin position="1"/>
        <end position="24"/>
    </location>
</feature>
<dbReference type="Gene3D" id="3.40.710.10">
    <property type="entry name" value="DD-peptidase/beta-lactamase superfamily"/>
    <property type="match status" value="1"/>
</dbReference>
<reference evidence="4 5" key="1">
    <citation type="submission" date="2017-10" db="EMBL/GenBank/DDBJ databases">
        <title>Whole genome of Pedobacter ginsengisoli T01R-27 isolated from tomato rhizosphere.</title>
        <authorList>
            <person name="Weon H.-Y."/>
            <person name="Lee S.A."/>
            <person name="Sang M.K."/>
            <person name="Song J."/>
        </authorList>
    </citation>
    <scope>NUCLEOTIDE SEQUENCE [LARGE SCALE GENOMIC DNA]</scope>
    <source>
        <strain evidence="4 5">T01R-27</strain>
    </source>
</reference>
<dbReference type="PANTHER" id="PTHR43283:SF11">
    <property type="entry name" value="BETA-LACTAMASE-RELATED DOMAIN-CONTAINING PROTEIN"/>
    <property type="match status" value="1"/>
</dbReference>
<dbReference type="InterPro" id="IPR001466">
    <property type="entry name" value="Beta-lactam-related"/>
</dbReference>
<organism evidence="4 5">
    <name type="scientific">Pedobacter ginsengisoli</name>
    <dbReference type="NCBI Taxonomy" id="363852"/>
    <lineage>
        <taxon>Bacteria</taxon>
        <taxon>Pseudomonadati</taxon>
        <taxon>Bacteroidota</taxon>
        <taxon>Sphingobacteriia</taxon>
        <taxon>Sphingobacteriales</taxon>
        <taxon>Sphingobacteriaceae</taxon>
        <taxon>Pedobacter</taxon>
    </lineage>
</organism>
<evidence type="ECO:0000256" key="1">
    <source>
        <dbReference type="ARBA" id="ARBA00022801"/>
    </source>
</evidence>
<dbReference type="InterPro" id="IPR050789">
    <property type="entry name" value="Diverse_Enzym_Activities"/>
</dbReference>
<dbReference type="OrthoDB" id="9805821at2"/>
<keyword evidence="2" id="KW-0732">Signal</keyword>
<dbReference type="Proteomes" id="UP000223749">
    <property type="component" value="Chromosome"/>
</dbReference>
<dbReference type="SUPFAM" id="SSF56601">
    <property type="entry name" value="beta-lactamase/transpeptidase-like"/>
    <property type="match status" value="1"/>
</dbReference>
<evidence type="ECO:0000259" key="3">
    <source>
        <dbReference type="Pfam" id="PF00144"/>
    </source>
</evidence>
<dbReference type="RefSeq" id="WP_099440639.1">
    <property type="nucleotide sequence ID" value="NZ_CP024091.1"/>
</dbReference>
<feature type="chain" id="PRO_5013642287" evidence="2">
    <location>
        <begin position="25"/>
        <end position="605"/>
    </location>
</feature>
<dbReference type="PANTHER" id="PTHR43283">
    <property type="entry name" value="BETA-LACTAMASE-RELATED"/>
    <property type="match status" value="1"/>
</dbReference>
<sequence length="605" mass="67197">MRKNNLAGIVTISFLALFTFTACAQDHKQNEQTLAVLTNIESNTILLNNHENIVPLLNLDKKNIASVNLGFASQIVFDSLLNKYTKITSFSSANYQNSAALNDLEDDLKYFNTVIIALPATSANDARNINFIQSLSSNKQVIISLFGDGRTLSSFDAIKAPIIWTDQNTPLAAAIIPQVIFGGIGVNKKLTTNFSAKYTANSGFTTLPIRLKYTLPEDAGVNADNLREIDNIANEAINARATPGLVVLVAKNGKVIFNKGYGTHTYDDRSPDKVNDIFDLASVTKVTATTPTVMRLFEEKKLKLDTNIGAYIPKARTTPMNNIQVREVMLHQAGFIPYIPFHDAIKPTDHSADSSEAYPTKVADGYYVRKDYFKDVMWPKMLNAPIRTRGKYVYSDISMYVMKDIVERISGEPLNQYVSENFYQPLGMQTAGFLPRNRFSKNQIIPTENDTYFRKTLLVGYVHDQGAALVGGVSGHAGLFASSNDLAIIYQMLLNKGTYGGQQYFKPETVDMFTQRQSAVSRRGLGFDRWDPDLTKKYPSELASSQTYGHTGYTGTCVWVDPSRGLVYVFLSNRVNPSVTDKLSTMKIRGRIEDAINKAIDKGVK</sequence>
<dbReference type="Pfam" id="PF00144">
    <property type="entry name" value="Beta-lactamase"/>
    <property type="match status" value="1"/>
</dbReference>
<dbReference type="KEGG" id="pgs:CPT03_20885"/>
<proteinExistence type="predicted"/>
<name>A0A2D1UAW2_9SPHI</name>
<feature type="domain" description="Beta-lactamase-related" evidence="3">
    <location>
        <begin position="233"/>
        <end position="581"/>
    </location>
</feature>
<evidence type="ECO:0000313" key="4">
    <source>
        <dbReference type="EMBL" id="ATP58745.1"/>
    </source>
</evidence>
<keyword evidence="1" id="KW-0378">Hydrolase</keyword>
<dbReference type="AlphaFoldDB" id="A0A2D1UAW2"/>
<evidence type="ECO:0000256" key="2">
    <source>
        <dbReference type="SAM" id="SignalP"/>
    </source>
</evidence>
<keyword evidence="5" id="KW-1185">Reference proteome</keyword>
<accession>A0A2D1UAW2</accession>
<dbReference type="EMBL" id="CP024091">
    <property type="protein sequence ID" value="ATP58745.1"/>
    <property type="molecule type" value="Genomic_DNA"/>
</dbReference>
<dbReference type="GO" id="GO:0016787">
    <property type="term" value="F:hydrolase activity"/>
    <property type="evidence" value="ECO:0007669"/>
    <property type="project" value="UniProtKB-KW"/>
</dbReference>
<dbReference type="InterPro" id="IPR012338">
    <property type="entry name" value="Beta-lactam/transpept-like"/>
</dbReference>
<evidence type="ECO:0000313" key="5">
    <source>
        <dbReference type="Proteomes" id="UP000223749"/>
    </source>
</evidence>